<evidence type="ECO:0000256" key="1">
    <source>
        <dbReference type="SAM" id="MobiDB-lite"/>
    </source>
</evidence>
<dbReference type="EMBL" id="CM002924">
    <property type="protein sequence ID" value="KGN56212.1"/>
    <property type="molecule type" value="Genomic_DNA"/>
</dbReference>
<accession>A0A0A0L6J4</accession>
<dbReference type="eggNOG" id="ENOG502SCIY">
    <property type="taxonomic scope" value="Eukaryota"/>
</dbReference>
<reference evidence="2 3" key="1">
    <citation type="journal article" date="2009" name="Nat. Genet.">
        <title>The genome of the cucumber, Cucumis sativus L.</title>
        <authorList>
            <person name="Huang S."/>
            <person name="Li R."/>
            <person name="Zhang Z."/>
            <person name="Li L."/>
            <person name="Gu X."/>
            <person name="Fan W."/>
            <person name="Lucas W.J."/>
            <person name="Wang X."/>
            <person name="Xie B."/>
            <person name="Ni P."/>
            <person name="Ren Y."/>
            <person name="Zhu H."/>
            <person name="Li J."/>
            <person name="Lin K."/>
            <person name="Jin W."/>
            <person name="Fei Z."/>
            <person name="Li G."/>
            <person name="Staub J."/>
            <person name="Kilian A."/>
            <person name="van der Vossen E.A."/>
            <person name="Wu Y."/>
            <person name="Guo J."/>
            <person name="He J."/>
            <person name="Jia Z."/>
            <person name="Ren Y."/>
            <person name="Tian G."/>
            <person name="Lu Y."/>
            <person name="Ruan J."/>
            <person name="Qian W."/>
            <person name="Wang M."/>
            <person name="Huang Q."/>
            <person name="Li B."/>
            <person name="Xuan Z."/>
            <person name="Cao J."/>
            <person name="Asan"/>
            <person name="Wu Z."/>
            <person name="Zhang J."/>
            <person name="Cai Q."/>
            <person name="Bai Y."/>
            <person name="Zhao B."/>
            <person name="Han Y."/>
            <person name="Li Y."/>
            <person name="Li X."/>
            <person name="Wang S."/>
            <person name="Shi Q."/>
            <person name="Liu S."/>
            <person name="Cho W.K."/>
            <person name="Kim J.Y."/>
            <person name="Xu Y."/>
            <person name="Heller-Uszynska K."/>
            <person name="Miao H."/>
            <person name="Cheng Z."/>
            <person name="Zhang S."/>
            <person name="Wu J."/>
            <person name="Yang Y."/>
            <person name="Kang H."/>
            <person name="Li M."/>
            <person name="Liang H."/>
            <person name="Ren X."/>
            <person name="Shi Z."/>
            <person name="Wen M."/>
            <person name="Jian M."/>
            <person name="Yang H."/>
            <person name="Zhang G."/>
            <person name="Yang Z."/>
            <person name="Chen R."/>
            <person name="Liu S."/>
            <person name="Li J."/>
            <person name="Ma L."/>
            <person name="Liu H."/>
            <person name="Zhou Y."/>
            <person name="Zhao J."/>
            <person name="Fang X."/>
            <person name="Li G."/>
            <person name="Fang L."/>
            <person name="Li Y."/>
            <person name="Liu D."/>
            <person name="Zheng H."/>
            <person name="Zhang Y."/>
            <person name="Qin N."/>
            <person name="Li Z."/>
            <person name="Yang G."/>
            <person name="Yang S."/>
            <person name="Bolund L."/>
            <person name="Kristiansen K."/>
            <person name="Zheng H."/>
            <person name="Li S."/>
            <person name="Zhang X."/>
            <person name="Yang H."/>
            <person name="Wang J."/>
            <person name="Sun R."/>
            <person name="Zhang B."/>
            <person name="Jiang S."/>
            <person name="Wang J."/>
            <person name="Du Y."/>
            <person name="Li S."/>
        </authorList>
    </citation>
    <scope>NUCLEOTIDE SEQUENCE [LARGE SCALE GENOMIC DNA]</scope>
    <source>
        <strain evidence="3">cv. 9930</strain>
    </source>
</reference>
<feature type="compositionally biased region" description="Basic and acidic residues" evidence="1">
    <location>
        <begin position="128"/>
        <end position="139"/>
    </location>
</feature>
<reference evidence="2 3" key="4">
    <citation type="journal article" date="2011" name="BMC Genomics">
        <title>RNA-Seq improves annotation of protein-coding genes in the cucumber genome.</title>
        <authorList>
            <person name="Li Z."/>
            <person name="Zhang Z."/>
            <person name="Yan P."/>
            <person name="Huang S."/>
            <person name="Fei Z."/>
            <person name="Lin K."/>
        </authorList>
    </citation>
    <scope>NUCLEOTIDE SEQUENCE [LARGE SCALE GENOMIC DNA]</scope>
    <source>
        <strain evidence="3">cv. 9930</strain>
    </source>
</reference>
<reference evidence="2 3" key="2">
    <citation type="journal article" date="2009" name="PLoS ONE">
        <title>An integrated genetic and cytogenetic map of the cucumber genome.</title>
        <authorList>
            <person name="Ren Y."/>
            <person name="Zhang Z."/>
            <person name="Liu J."/>
            <person name="Staub J.E."/>
            <person name="Han Y."/>
            <person name="Cheng Z."/>
            <person name="Li X."/>
            <person name="Lu J."/>
            <person name="Miao H."/>
            <person name="Kang H."/>
            <person name="Xie B."/>
            <person name="Gu X."/>
            <person name="Wang X."/>
            <person name="Du Y."/>
            <person name="Jin W."/>
            <person name="Huang S."/>
        </authorList>
    </citation>
    <scope>NUCLEOTIDE SEQUENCE [LARGE SCALE GENOMIC DNA]</scope>
    <source>
        <strain evidence="3">cv. 9930</strain>
    </source>
</reference>
<dbReference type="AlphaFoldDB" id="A0A0A0L6J4"/>
<feature type="region of interest" description="Disordered" evidence="1">
    <location>
        <begin position="60"/>
        <end position="79"/>
    </location>
</feature>
<reference evidence="2 3" key="3">
    <citation type="journal article" date="2010" name="BMC Genomics">
        <title>Transcriptome sequencing and comparative analysis of cucumber flowers with different sex types.</title>
        <authorList>
            <person name="Guo S."/>
            <person name="Zheng Y."/>
            <person name="Joung J.G."/>
            <person name="Liu S."/>
            <person name="Zhang Z."/>
            <person name="Crasta O.R."/>
            <person name="Sobral B.W."/>
            <person name="Xu Y."/>
            <person name="Huang S."/>
            <person name="Fei Z."/>
        </authorList>
    </citation>
    <scope>NUCLEOTIDE SEQUENCE [LARGE SCALE GENOMIC DNA]</scope>
    <source>
        <strain evidence="3">cv. 9930</strain>
    </source>
</reference>
<dbReference type="Proteomes" id="UP000029981">
    <property type="component" value="Chromosome 3"/>
</dbReference>
<dbReference type="Gramene" id="KGN56212">
    <property type="protein sequence ID" value="KGN56212"/>
    <property type="gene ID" value="Csa_3G099730"/>
</dbReference>
<name>A0A0A0L6J4_CUCSA</name>
<evidence type="ECO:0000313" key="2">
    <source>
        <dbReference type="EMBL" id="KGN56212.1"/>
    </source>
</evidence>
<keyword evidence="3" id="KW-1185">Reference proteome</keyword>
<organism evidence="2 3">
    <name type="scientific">Cucumis sativus</name>
    <name type="common">Cucumber</name>
    <dbReference type="NCBI Taxonomy" id="3659"/>
    <lineage>
        <taxon>Eukaryota</taxon>
        <taxon>Viridiplantae</taxon>
        <taxon>Streptophyta</taxon>
        <taxon>Embryophyta</taxon>
        <taxon>Tracheophyta</taxon>
        <taxon>Spermatophyta</taxon>
        <taxon>Magnoliopsida</taxon>
        <taxon>eudicotyledons</taxon>
        <taxon>Gunneridae</taxon>
        <taxon>Pentapetalae</taxon>
        <taxon>rosids</taxon>
        <taxon>fabids</taxon>
        <taxon>Cucurbitales</taxon>
        <taxon>Cucurbitaceae</taxon>
        <taxon>Benincaseae</taxon>
        <taxon>Cucumis</taxon>
    </lineage>
</organism>
<protein>
    <submittedName>
        <fullName evidence="2">Uncharacterized protein</fullName>
    </submittedName>
</protein>
<feature type="region of interest" description="Disordered" evidence="1">
    <location>
        <begin position="102"/>
        <end position="143"/>
    </location>
</feature>
<dbReference type="OMA" id="TLMMEEM"/>
<evidence type="ECO:0000313" key="3">
    <source>
        <dbReference type="Proteomes" id="UP000029981"/>
    </source>
</evidence>
<proteinExistence type="predicted"/>
<gene>
    <name evidence="2" type="ORF">Csa_3G099730</name>
</gene>
<dbReference type="KEGG" id="csv:101206320"/>
<sequence length="157" mass="17877">MDDVLGNNRFRYLKDTSQHRDIRTKIIQFLTGVGKFAVDSTIFSSLKAVSGKSEVHKIRQGGLKDTPYSSSLNEKKPEEVKLVMKPEEVKLVMDKMQAEMEEKEGNVNKMKQQQHHCTSAEIVDDDSEPLKKKQGEGDKGSANVIQNKKRIFIRSRL</sequence>
<dbReference type="OrthoDB" id="1577729at2759"/>